<evidence type="ECO:0000313" key="1">
    <source>
        <dbReference type="EMBL" id="UOX34873.1"/>
    </source>
</evidence>
<keyword evidence="2" id="KW-1185">Reference proteome</keyword>
<dbReference type="Proteomes" id="UP000830454">
    <property type="component" value="Chromosome"/>
</dbReference>
<protein>
    <submittedName>
        <fullName evidence="1">Uncharacterized protein</fullName>
    </submittedName>
</protein>
<organism evidence="1 2">
    <name type="scientific">Flavobacterium sediminilitoris</name>
    <dbReference type="NCBI Taxonomy" id="2024526"/>
    <lineage>
        <taxon>Bacteria</taxon>
        <taxon>Pseudomonadati</taxon>
        <taxon>Bacteroidota</taxon>
        <taxon>Flavobacteriia</taxon>
        <taxon>Flavobacteriales</taxon>
        <taxon>Flavobacteriaceae</taxon>
        <taxon>Flavobacterium</taxon>
    </lineage>
</organism>
<accession>A0ABY4HPS9</accession>
<dbReference type="EMBL" id="CP090145">
    <property type="protein sequence ID" value="UOX34873.1"/>
    <property type="molecule type" value="Genomic_DNA"/>
</dbReference>
<reference evidence="1" key="1">
    <citation type="submission" date="2021-12" db="EMBL/GenBank/DDBJ databases">
        <authorList>
            <person name="Cha I.-T."/>
            <person name="Lee K.-E."/>
            <person name="Park S.-J."/>
        </authorList>
    </citation>
    <scope>NUCLEOTIDE SEQUENCE</scope>
    <source>
        <strain evidence="1">YSM-43</strain>
    </source>
</reference>
<evidence type="ECO:0000313" key="2">
    <source>
        <dbReference type="Proteomes" id="UP000830454"/>
    </source>
</evidence>
<gene>
    <name evidence="1" type="ORF">LXD69_05020</name>
</gene>
<reference evidence="1" key="2">
    <citation type="submission" date="2022-04" db="EMBL/GenBank/DDBJ databases">
        <title>Complete Genome Sequence of Flavobacterium sediminilitoris YSM-43, Isolated from a Tidal Sediment.</title>
        <authorList>
            <person name="Lee P.A."/>
        </authorList>
    </citation>
    <scope>NUCLEOTIDE SEQUENCE</scope>
    <source>
        <strain evidence="1">YSM-43</strain>
    </source>
</reference>
<proteinExistence type="predicted"/>
<dbReference type="RefSeq" id="WP_246917949.1">
    <property type="nucleotide sequence ID" value="NZ_CP090145.1"/>
</dbReference>
<name>A0ABY4HPS9_9FLAO</name>
<sequence>MIYKKQEIVDIAIKTMKDIGWGYNSNLEIEPIFKSIDEQLENLKKIEEAGFLPKEIKYEQAVKNIKPYWIVGFDFEEESQIENNHIFLEISDLNGEPFFIKHKQSGMKIQKNNEGKYFTILE</sequence>